<sequence length="604" mass="65200">MVSSGQSGVRLDEQRAALIRAGLDRVLASDLFRGAPQLSAFLSFIVDRALDGRSAELKGYTVAVEAFGRPPDFDPQSDPIVRVEAGRLRKALGQYYLGEGVDDPVRITIPVGAYVPAFEVDERAMAEAEPATATAGDVVAPEEAPRRPDAAVSRRWLLGAGLALLLGLASLASWYRIRDDEPPVPGSRSLQPSVLQQSVLQQSVPVERAVKPTTSTAAAHLPVLAIVIGELPPDPMANEIARRFVTLLADAIAGFDDLVTVKAPLDPRATTVDADYVFELSATRFGDVTESAARLRAVKDGRIVWTGSSNRKFRFNAEDPELPDIARRLAIRLAEPFGVIHADFRQSSIMSPAMRCIFRALDFRLTMKAEDHLAARICLEGVLEKDPNFHAAWSQLALLTLDEYTAGLNLQPGPPLDRALSAALNAVRLAPSSARAQQAMMDVLFARGQPDEALAAGREALTRNPYDPDIMADLGARFVQLNRPAEGLPLLERAVSLSSGRPPWYDFFAFLGARLTGASKHAESHAARLLANEGPLSLLGRALHYAGAGDQAGFAAAVSGLAEASPLFRVDPRLFLERRGFSPPVIERIMSDLGPTILDLIKRP</sequence>
<reference evidence="2 3" key="1">
    <citation type="submission" date="2018-01" db="EMBL/GenBank/DDBJ databases">
        <title>Genomic Encyclopedia of Type Strains, Phase III (KMG-III): the genomes of soil and plant-associated and newly described type strains.</title>
        <authorList>
            <person name="Whitman W."/>
        </authorList>
    </citation>
    <scope>NUCLEOTIDE SEQUENCE [LARGE SCALE GENOMIC DNA]</scope>
    <source>
        <strain evidence="2 3">1131</strain>
    </source>
</reference>
<dbReference type="Pfam" id="PF13428">
    <property type="entry name" value="TPR_14"/>
    <property type="match status" value="1"/>
</dbReference>
<dbReference type="Gene3D" id="1.25.40.10">
    <property type="entry name" value="Tetratricopeptide repeat domain"/>
    <property type="match status" value="1"/>
</dbReference>
<evidence type="ECO:0000313" key="2">
    <source>
        <dbReference type="EMBL" id="POR49594.1"/>
    </source>
</evidence>
<dbReference type="OrthoDB" id="100177at2"/>
<protein>
    <submittedName>
        <fullName evidence="2">Uncharacterized protein</fullName>
    </submittedName>
</protein>
<organism evidence="2 3">
    <name type="scientific">Bosea psychrotolerans</name>
    <dbReference type="NCBI Taxonomy" id="1871628"/>
    <lineage>
        <taxon>Bacteria</taxon>
        <taxon>Pseudomonadati</taxon>
        <taxon>Pseudomonadota</taxon>
        <taxon>Alphaproteobacteria</taxon>
        <taxon>Hyphomicrobiales</taxon>
        <taxon>Boseaceae</taxon>
        <taxon>Bosea</taxon>
    </lineage>
</organism>
<proteinExistence type="predicted"/>
<dbReference type="RefSeq" id="WP_103719560.1">
    <property type="nucleotide sequence ID" value="NZ_PQFZ01000011.1"/>
</dbReference>
<dbReference type="InterPro" id="IPR011990">
    <property type="entry name" value="TPR-like_helical_dom_sf"/>
</dbReference>
<gene>
    <name evidence="2" type="ORF">CYD53_11187</name>
</gene>
<feature type="transmembrane region" description="Helical" evidence="1">
    <location>
        <begin position="156"/>
        <end position="175"/>
    </location>
</feature>
<accession>A0A2S4M4G7</accession>
<keyword evidence="1" id="KW-1133">Transmembrane helix</keyword>
<keyword evidence="3" id="KW-1185">Reference proteome</keyword>
<dbReference type="EMBL" id="PQFZ01000011">
    <property type="protein sequence ID" value="POR49594.1"/>
    <property type="molecule type" value="Genomic_DNA"/>
</dbReference>
<evidence type="ECO:0000256" key="1">
    <source>
        <dbReference type="SAM" id="Phobius"/>
    </source>
</evidence>
<comment type="caution">
    <text evidence="2">The sequence shown here is derived from an EMBL/GenBank/DDBJ whole genome shotgun (WGS) entry which is preliminary data.</text>
</comment>
<dbReference type="SUPFAM" id="SSF48452">
    <property type="entry name" value="TPR-like"/>
    <property type="match status" value="1"/>
</dbReference>
<name>A0A2S4M4G7_9HYPH</name>
<dbReference type="AlphaFoldDB" id="A0A2S4M4G7"/>
<keyword evidence="1" id="KW-0812">Transmembrane</keyword>
<dbReference type="Proteomes" id="UP000236919">
    <property type="component" value="Unassembled WGS sequence"/>
</dbReference>
<evidence type="ECO:0000313" key="3">
    <source>
        <dbReference type="Proteomes" id="UP000236919"/>
    </source>
</evidence>
<keyword evidence="1" id="KW-0472">Membrane</keyword>